<evidence type="ECO:0000313" key="2">
    <source>
        <dbReference type="EMBL" id="OGZ60670.1"/>
    </source>
</evidence>
<feature type="transmembrane region" description="Helical" evidence="1">
    <location>
        <begin position="7"/>
        <end position="30"/>
    </location>
</feature>
<organism evidence="2 3">
    <name type="scientific">Candidatus Spechtbacteria bacterium RIFCSPLOWO2_01_FULL_43_12</name>
    <dbReference type="NCBI Taxonomy" id="1802162"/>
    <lineage>
        <taxon>Bacteria</taxon>
        <taxon>Candidatus Spechtiibacteriota</taxon>
    </lineage>
</organism>
<sequence length="166" mass="19454">MKKKIYIGLFAFLGFLSQFIVHGAVEWFYIRLLMSDFEKWSFGWDWNTWLRIHHISSLVLVLAGVWFGYTQGKYWWNRIYVLKDAWFQNHKPNKMIIFAKFFIVFIFITLVLAVLAVYNGNNLPQEQEPVFCTQDAKLCPDGSYVGRTGPNCEFADCPATEGLFLE</sequence>
<keyword evidence="1" id="KW-1133">Transmembrane helix</keyword>
<feature type="transmembrane region" description="Helical" evidence="1">
    <location>
        <begin position="97"/>
        <end position="118"/>
    </location>
</feature>
<dbReference type="EMBL" id="MHOH01000016">
    <property type="protein sequence ID" value="OGZ60670.1"/>
    <property type="molecule type" value="Genomic_DNA"/>
</dbReference>
<reference evidence="2 3" key="1">
    <citation type="journal article" date="2016" name="Nat. Commun.">
        <title>Thousands of microbial genomes shed light on interconnected biogeochemical processes in an aquifer system.</title>
        <authorList>
            <person name="Anantharaman K."/>
            <person name="Brown C.T."/>
            <person name="Hug L.A."/>
            <person name="Sharon I."/>
            <person name="Castelle C.J."/>
            <person name="Probst A.J."/>
            <person name="Thomas B.C."/>
            <person name="Singh A."/>
            <person name="Wilkins M.J."/>
            <person name="Karaoz U."/>
            <person name="Brodie E.L."/>
            <person name="Williams K.H."/>
            <person name="Hubbard S.S."/>
            <person name="Banfield J.F."/>
        </authorList>
    </citation>
    <scope>NUCLEOTIDE SEQUENCE [LARGE SCALE GENOMIC DNA]</scope>
</reference>
<comment type="caution">
    <text evidence="2">The sequence shown here is derived from an EMBL/GenBank/DDBJ whole genome shotgun (WGS) entry which is preliminary data.</text>
</comment>
<protein>
    <submittedName>
        <fullName evidence="2">Uncharacterized protein</fullName>
    </submittedName>
</protein>
<keyword evidence="1" id="KW-0472">Membrane</keyword>
<feature type="transmembrane region" description="Helical" evidence="1">
    <location>
        <begin position="50"/>
        <end position="69"/>
    </location>
</feature>
<proteinExistence type="predicted"/>
<dbReference type="AlphaFoldDB" id="A0A1G2HEF2"/>
<evidence type="ECO:0000313" key="3">
    <source>
        <dbReference type="Proteomes" id="UP000178835"/>
    </source>
</evidence>
<keyword evidence="1" id="KW-0812">Transmembrane</keyword>
<gene>
    <name evidence="2" type="ORF">A2919_02110</name>
</gene>
<name>A0A1G2HEF2_9BACT</name>
<dbReference type="Proteomes" id="UP000178835">
    <property type="component" value="Unassembled WGS sequence"/>
</dbReference>
<evidence type="ECO:0000256" key="1">
    <source>
        <dbReference type="SAM" id="Phobius"/>
    </source>
</evidence>
<accession>A0A1G2HEF2</accession>